<dbReference type="Proteomes" id="UP001382904">
    <property type="component" value="Unassembled WGS sequence"/>
</dbReference>
<comment type="caution">
    <text evidence="2">The sequence shown here is derived from an EMBL/GenBank/DDBJ whole genome shotgun (WGS) entry which is preliminary data.</text>
</comment>
<reference evidence="2 3" key="1">
    <citation type="submission" date="2024-03" db="EMBL/GenBank/DDBJ databases">
        <title>Novel Streptomyces species of biotechnological and ecological value are a feature of Machair soil.</title>
        <authorList>
            <person name="Prole J.R."/>
            <person name="Goodfellow M."/>
            <person name="Allenby N."/>
            <person name="Ward A.C."/>
        </authorList>
    </citation>
    <scope>NUCLEOTIDE SEQUENCE [LARGE SCALE GENOMIC DNA]</scope>
    <source>
        <strain evidence="2 3">MS1.HAVA.3</strain>
    </source>
</reference>
<evidence type="ECO:0000313" key="3">
    <source>
        <dbReference type="Proteomes" id="UP001382904"/>
    </source>
</evidence>
<feature type="compositionally biased region" description="Basic and acidic residues" evidence="1">
    <location>
        <begin position="32"/>
        <end position="49"/>
    </location>
</feature>
<evidence type="ECO:0000256" key="1">
    <source>
        <dbReference type="SAM" id="MobiDB-lite"/>
    </source>
</evidence>
<protein>
    <submittedName>
        <fullName evidence="2">Uncharacterized protein</fullName>
    </submittedName>
</protein>
<feature type="region of interest" description="Disordered" evidence="1">
    <location>
        <begin position="32"/>
        <end position="58"/>
    </location>
</feature>
<gene>
    <name evidence="2" type="ORF">WKI68_09670</name>
</gene>
<sequence length="58" mass="5589">MSATNAAKRLGFAAVGALLAGGLLLAACALPEDRPGPAREADGRGRHGAVEPGVPGGP</sequence>
<name>A0ABU8U1B1_9ACTN</name>
<organism evidence="2 3">
    <name type="scientific">Streptomyces caledonius</name>
    <dbReference type="NCBI Taxonomy" id="3134107"/>
    <lineage>
        <taxon>Bacteria</taxon>
        <taxon>Bacillati</taxon>
        <taxon>Actinomycetota</taxon>
        <taxon>Actinomycetes</taxon>
        <taxon>Kitasatosporales</taxon>
        <taxon>Streptomycetaceae</taxon>
        <taxon>Streptomyces</taxon>
    </lineage>
</organism>
<keyword evidence="3" id="KW-1185">Reference proteome</keyword>
<evidence type="ECO:0000313" key="2">
    <source>
        <dbReference type="EMBL" id="MEJ8641668.1"/>
    </source>
</evidence>
<dbReference type="EMBL" id="JBBKAM010000002">
    <property type="protein sequence ID" value="MEJ8641668.1"/>
    <property type="molecule type" value="Genomic_DNA"/>
</dbReference>
<proteinExistence type="predicted"/>
<accession>A0ABU8U1B1</accession>